<evidence type="ECO:0000256" key="1">
    <source>
        <dbReference type="SAM" id="MobiDB-lite"/>
    </source>
</evidence>
<feature type="compositionally biased region" description="Basic and acidic residues" evidence="1">
    <location>
        <begin position="200"/>
        <end position="213"/>
    </location>
</feature>
<proteinExistence type="predicted"/>
<feature type="chain" id="PRO_5012969827" description="Spore germination GerD central core domain-containing protein" evidence="2">
    <location>
        <begin position="24"/>
        <end position="225"/>
    </location>
</feature>
<keyword evidence="2" id="KW-0732">Signal</keyword>
<evidence type="ECO:0000313" key="5">
    <source>
        <dbReference type="Proteomes" id="UP000243688"/>
    </source>
</evidence>
<protein>
    <recommendedName>
        <fullName evidence="3">Spore germination GerD central core domain-containing protein</fullName>
    </recommendedName>
</protein>
<dbReference type="EMBL" id="MOXJ01000003">
    <property type="protein sequence ID" value="PDO11342.1"/>
    <property type="molecule type" value="Genomic_DNA"/>
</dbReference>
<evidence type="ECO:0000256" key="2">
    <source>
        <dbReference type="SAM" id="SignalP"/>
    </source>
</evidence>
<gene>
    <name evidence="4" type="ORF">BLM47_02415</name>
</gene>
<dbReference type="InterPro" id="IPR041262">
    <property type="entry name" value="GerD_central"/>
</dbReference>
<dbReference type="Proteomes" id="UP000243688">
    <property type="component" value="Unassembled WGS sequence"/>
</dbReference>
<feature type="region of interest" description="Disordered" evidence="1">
    <location>
        <begin position="188"/>
        <end position="225"/>
    </location>
</feature>
<evidence type="ECO:0000259" key="3">
    <source>
        <dbReference type="Pfam" id="PF17898"/>
    </source>
</evidence>
<dbReference type="Pfam" id="PF17898">
    <property type="entry name" value="GerD"/>
    <property type="match status" value="1"/>
</dbReference>
<dbReference type="NCBIfam" id="NF040801">
    <property type="entry name" value="spore_GerD"/>
    <property type="match status" value="1"/>
</dbReference>
<organism evidence="4 5">
    <name type="scientific">Candidatus Reconcilbacillus cellulovorans</name>
    <dbReference type="NCBI Taxonomy" id="1906605"/>
    <lineage>
        <taxon>Bacteria</taxon>
        <taxon>Bacillati</taxon>
        <taxon>Bacillota</taxon>
        <taxon>Bacilli</taxon>
        <taxon>Bacillales</taxon>
        <taxon>Paenibacillaceae</taxon>
        <taxon>Candidatus Reconcilbacillus</taxon>
    </lineage>
</organism>
<feature type="domain" description="Spore germination GerD central core" evidence="3">
    <location>
        <begin position="77"/>
        <end position="184"/>
    </location>
</feature>
<sequence length="225" mass="24611">MKTRLVRTGLVLFVFATATSCTAAGGASQGAMGYKDAKSMVLDILKSEDGQKAILEATAKQAEQDPTLKLLSTGQGEQIRIAVKEILTGQDAEKLLHRTMTDPHFAGPFAKALQADLKTMHKELMKDPEYQQAFADLLKTPELETHLIALMRTPAFRQQVAAVVQDSMRSPLFQAAMLELVKQAIEEGAVPRPEMQASGKAKEQKDKKKKEEGGEGEGQQQEEES</sequence>
<dbReference type="PROSITE" id="PS51257">
    <property type="entry name" value="PROKAR_LIPOPROTEIN"/>
    <property type="match status" value="1"/>
</dbReference>
<name>A0A2A6E342_9BACL</name>
<evidence type="ECO:0000313" key="4">
    <source>
        <dbReference type="EMBL" id="PDO11342.1"/>
    </source>
</evidence>
<comment type="caution">
    <text evidence="4">The sequence shown here is derived from an EMBL/GenBank/DDBJ whole genome shotgun (WGS) entry which is preliminary data.</text>
</comment>
<reference evidence="4 5" key="1">
    <citation type="submission" date="2016-12" db="EMBL/GenBank/DDBJ databases">
        <title>Candidatus Reconcilibacillus cellulovorans genome.</title>
        <authorList>
            <person name="Kolinko S."/>
            <person name="Wu Y.-W."/>
            <person name="Tachea F."/>
            <person name="Denzel E."/>
            <person name="Hiras J."/>
            <person name="Baecker N."/>
            <person name="Chan L.J."/>
            <person name="Eichorst S.A."/>
            <person name="Frey D."/>
            <person name="Adams P.D."/>
            <person name="Pray T."/>
            <person name="Tanjore D."/>
            <person name="Petzold C.J."/>
            <person name="Gladden J.M."/>
            <person name="Simmons B.A."/>
            <person name="Singer S.W."/>
        </authorList>
    </citation>
    <scope>NUCLEOTIDE SEQUENCE [LARGE SCALE GENOMIC DNA]</scope>
    <source>
        <strain evidence="4">JTherm</strain>
    </source>
</reference>
<dbReference type="AlphaFoldDB" id="A0A2A6E342"/>
<feature type="signal peptide" evidence="2">
    <location>
        <begin position="1"/>
        <end position="23"/>
    </location>
</feature>
<accession>A0A2A6E342</accession>